<dbReference type="RefSeq" id="WP_378242303.1">
    <property type="nucleotide sequence ID" value="NZ_JBHRWK010000051.1"/>
</dbReference>
<dbReference type="InterPro" id="IPR011008">
    <property type="entry name" value="Dimeric_a/b-barrel"/>
</dbReference>
<evidence type="ECO:0000313" key="3">
    <source>
        <dbReference type="Proteomes" id="UP001595645"/>
    </source>
</evidence>
<evidence type="ECO:0000259" key="1">
    <source>
        <dbReference type="Pfam" id="PF07110"/>
    </source>
</evidence>
<evidence type="ECO:0000313" key="2">
    <source>
        <dbReference type="EMBL" id="MFC3453547.1"/>
    </source>
</evidence>
<accession>A0ABV7P708</accession>
<name>A0ABV7P708_9PSEU</name>
<comment type="caution">
    <text evidence="2">The sequence shown here is derived from an EMBL/GenBank/DDBJ whole genome shotgun (WGS) entry which is preliminary data.</text>
</comment>
<feature type="domain" description="EthD" evidence="1">
    <location>
        <begin position="13"/>
        <end position="97"/>
    </location>
</feature>
<proteinExistence type="predicted"/>
<dbReference type="InterPro" id="IPR009799">
    <property type="entry name" value="EthD_dom"/>
</dbReference>
<dbReference type="SUPFAM" id="SSF54909">
    <property type="entry name" value="Dimeric alpha+beta barrel"/>
    <property type="match status" value="1"/>
</dbReference>
<sequence>MITTIALLKARGGLSRDEFVDYYENHHVPLVLGLAPSPALYTRNYLPEPGSRRFPADFDVITHLKFADEATRDAWLALVLAEDSGVAEDEARFLDRSRTRSWTVEEHATSS</sequence>
<dbReference type="EMBL" id="JBHRWK010000051">
    <property type="protein sequence ID" value="MFC3453547.1"/>
    <property type="molecule type" value="Genomic_DNA"/>
</dbReference>
<gene>
    <name evidence="2" type="ORF">ACFOSH_29255</name>
</gene>
<keyword evidence="3" id="KW-1185">Reference proteome</keyword>
<organism evidence="2 3">
    <name type="scientific">Amycolatopsis speibonae</name>
    <dbReference type="NCBI Taxonomy" id="1450224"/>
    <lineage>
        <taxon>Bacteria</taxon>
        <taxon>Bacillati</taxon>
        <taxon>Actinomycetota</taxon>
        <taxon>Actinomycetes</taxon>
        <taxon>Pseudonocardiales</taxon>
        <taxon>Pseudonocardiaceae</taxon>
        <taxon>Amycolatopsis</taxon>
    </lineage>
</organism>
<dbReference type="Proteomes" id="UP001595645">
    <property type="component" value="Unassembled WGS sequence"/>
</dbReference>
<protein>
    <submittedName>
        <fullName evidence="2">EthD domain-containing protein</fullName>
    </submittedName>
</protein>
<reference evidence="3" key="1">
    <citation type="journal article" date="2019" name="Int. J. Syst. Evol. Microbiol.">
        <title>The Global Catalogue of Microorganisms (GCM) 10K type strain sequencing project: providing services to taxonomists for standard genome sequencing and annotation.</title>
        <authorList>
            <consortium name="The Broad Institute Genomics Platform"/>
            <consortium name="The Broad Institute Genome Sequencing Center for Infectious Disease"/>
            <person name="Wu L."/>
            <person name="Ma J."/>
        </authorList>
    </citation>
    <scope>NUCLEOTIDE SEQUENCE [LARGE SCALE GENOMIC DNA]</scope>
    <source>
        <strain evidence="3">CGMCC 4.7676</strain>
    </source>
</reference>
<dbReference type="Gene3D" id="3.30.70.100">
    <property type="match status" value="1"/>
</dbReference>
<dbReference type="Pfam" id="PF07110">
    <property type="entry name" value="EthD"/>
    <property type="match status" value="1"/>
</dbReference>